<organism evidence="1">
    <name type="scientific">marine sediment metagenome</name>
    <dbReference type="NCBI Taxonomy" id="412755"/>
    <lineage>
        <taxon>unclassified sequences</taxon>
        <taxon>metagenomes</taxon>
        <taxon>ecological metagenomes</taxon>
    </lineage>
</organism>
<sequence length="90" mass="10197">MAGASGLMKHPEKPIVPEVLALIQVYYARPGNEAGGNLHVVLDDGNIKLKDVQWCFDRCMSQYDWAGARIMVMMLRMSRSQRRRLYLATG</sequence>
<dbReference type="AlphaFoldDB" id="A0A0F9KCB2"/>
<evidence type="ECO:0000313" key="1">
    <source>
        <dbReference type="EMBL" id="KKM72271.1"/>
    </source>
</evidence>
<proteinExistence type="predicted"/>
<gene>
    <name evidence="1" type="ORF">LCGC14_1422190</name>
</gene>
<protein>
    <submittedName>
        <fullName evidence="1">Uncharacterized protein</fullName>
    </submittedName>
</protein>
<dbReference type="EMBL" id="LAZR01009501">
    <property type="protein sequence ID" value="KKM72271.1"/>
    <property type="molecule type" value="Genomic_DNA"/>
</dbReference>
<reference evidence="1" key="1">
    <citation type="journal article" date="2015" name="Nature">
        <title>Complex archaea that bridge the gap between prokaryotes and eukaryotes.</title>
        <authorList>
            <person name="Spang A."/>
            <person name="Saw J.H."/>
            <person name="Jorgensen S.L."/>
            <person name="Zaremba-Niedzwiedzka K."/>
            <person name="Martijn J."/>
            <person name="Lind A.E."/>
            <person name="van Eijk R."/>
            <person name="Schleper C."/>
            <person name="Guy L."/>
            <person name="Ettema T.J."/>
        </authorList>
    </citation>
    <scope>NUCLEOTIDE SEQUENCE</scope>
</reference>
<name>A0A0F9KCB2_9ZZZZ</name>
<comment type="caution">
    <text evidence="1">The sequence shown here is derived from an EMBL/GenBank/DDBJ whole genome shotgun (WGS) entry which is preliminary data.</text>
</comment>
<accession>A0A0F9KCB2</accession>